<dbReference type="InterPro" id="IPR001202">
    <property type="entry name" value="WW_dom"/>
</dbReference>
<feature type="compositionally biased region" description="Acidic residues" evidence="1">
    <location>
        <begin position="525"/>
        <end position="539"/>
    </location>
</feature>
<keyword evidence="4" id="KW-1185">Reference proteome</keyword>
<dbReference type="OrthoDB" id="6344460at2759"/>
<dbReference type="Pfam" id="PF00397">
    <property type="entry name" value="WW"/>
    <property type="match status" value="1"/>
</dbReference>
<feature type="compositionally biased region" description="Basic and acidic residues" evidence="1">
    <location>
        <begin position="11"/>
        <end position="27"/>
    </location>
</feature>
<feature type="region of interest" description="Disordered" evidence="1">
    <location>
        <begin position="71"/>
        <end position="155"/>
    </location>
</feature>
<feature type="compositionally biased region" description="Acidic residues" evidence="1">
    <location>
        <begin position="599"/>
        <end position="628"/>
    </location>
</feature>
<evidence type="ECO:0000313" key="4">
    <source>
        <dbReference type="Proteomes" id="UP000789595"/>
    </source>
</evidence>
<evidence type="ECO:0000256" key="1">
    <source>
        <dbReference type="SAM" id="MobiDB-lite"/>
    </source>
</evidence>
<reference evidence="3" key="1">
    <citation type="submission" date="2021-11" db="EMBL/GenBank/DDBJ databases">
        <authorList>
            <consortium name="Genoscope - CEA"/>
            <person name="William W."/>
        </authorList>
    </citation>
    <scope>NUCLEOTIDE SEQUENCE</scope>
</reference>
<evidence type="ECO:0000259" key="2">
    <source>
        <dbReference type="PROSITE" id="PS50020"/>
    </source>
</evidence>
<feature type="region of interest" description="Disordered" evidence="1">
    <location>
        <begin position="525"/>
        <end position="552"/>
    </location>
</feature>
<dbReference type="PROSITE" id="PS50020">
    <property type="entry name" value="WW_DOMAIN_2"/>
    <property type="match status" value="1"/>
</dbReference>
<dbReference type="PROSITE" id="PS01159">
    <property type="entry name" value="WW_DOMAIN_1"/>
    <property type="match status" value="1"/>
</dbReference>
<sequence length="735" mass="81714">MPRPASAGRVTIEEAQRPRVRPTDRVTRTRRLKQRRQSPIGLSLEQVEDLELLDAAGKKADQLIEEALIDADESEPADGATADPQPVSKPLRDRRRELDTYTRRKRLDGRSAPQFPPRTRIQELAQSRRLQRPRTATLQRRPKPSATRPLSAQAKVSVGWVRPERDDEAALGIVEDDNEDGFEEAIHAWTGGFTMKASRGGVVALTQRPTSRREPTVDTRVSQLVRELRARLLSKRGGRPVSQLFRLFDRRVRRKADPRDVYEGLRSLGIAATLGDAQGLVKAIARGKELRCSDLAVFLDDPDFASLEDTVCAGAASRLLPPPPVTSYAQCDPTNHAVHQLRDLFGDSFVTRRAFSDGLRHLQLDRVAPDVVQRLTTAYDLNGDGRVHARAFVKRITKSGAWKRAAKARKRVLQVAREAEEAYDQVDEEGYWPNELDEELVEACRGLGLRCLTDTHALWVARRALQSDLPPNWVRSHAKDGRPFFHDLVSNNSTWDRPFAPEFVSLARDACRRRRRVVDDDEDALVVEDDSEEEEEEEPERISRPKSADAVRRARVVVSPEVLQEAPPARVPRPASAPPRRLGPSPTPFLTPEKSASESESDAEDASDDAEEEASAEGAPDAEEEPEPEPVPATPPRKRPSTKVAQILADLQARVRLLETTTGRRAPEPWTPDGVRGVARLARGTPQRTPSRTGPRARKSPLPGGHTGPRPRSAGPRSRAELSRPTSGGVVVFIQ</sequence>
<dbReference type="InterPro" id="IPR036020">
    <property type="entry name" value="WW_dom_sf"/>
</dbReference>
<organism evidence="3 4">
    <name type="scientific">Pelagomonas calceolata</name>
    <dbReference type="NCBI Taxonomy" id="35677"/>
    <lineage>
        <taxon>Eukaryota</taxon>
        <taxon>Sar</taxon>
        <taxon>Stramenopiles</taxon>
        <taxon>Ochrophyta</taxon>
        <taxon>Pelagophyceae</taxon>
        <taxon>Pelagomonadales</taxon>
        <taxon>Pelagomonadaceae</taxon>
        <taxon>Pelagomonas</taxon>
    </lineage>
</organism>
<feature type="compositionally biased region" description="Basic and acidic residues" evidence="1">
    <location>
        <begin position="90"/>
        <end position="102"/>
    </location>
</feature>
<gene>
    <name evidence="3" type="ORF">PECAL_3P16150</name>
</gene>
<comment type="caution">
    <text evidence="3">The sequence shown here is derived from an EMBL/GenBank/DDBJ whole genome shotgun (WGS) entry which is preliminary data.</text>
</comment>
<feature type="region of interest" description="Disordered" evidence="1">
    <location>
        <begin position="564"/>
        <end position="645"/>
    </location>
</feature>
<accession>A0A8J2SF07</accession>
<dbReference type="Proteomes" id="UP000789595">
    <property type="component" value="Unassembled WGS sequence"/>
</dbReference>
<proteinExistence type="predicted"/>
<dbReference type="SUPFAM" id="SSF51045">
    <property type="entry name" value="WW domain"/>
    <property type="match status" value="1"/>
</dbReference>
<dbReference type="CDD" id="cd00201">
    <property type="entry name" value="WW"/>
    <property type="match status" value="1"/>
</dbReference>
<dbReference type="SMART" id="SM00456">
    <property type="entry name" value="WW"/>
    <property type="match status" value="1"/>
</dbReference>
<feature type="compositionally biased region" description="Basic and acidic residues" evidence="1">
    <location>
        <begin position="540"/>
        <end position="552"/>
    </location>
</feature>
<dbReference type="Gene3D" id="2.20.70.10">
    <property type="match status" value="1"/>
</dbReference>
<feature type="compositionally biased region" description="Low complexity" evidence="1">
    <location>
        <begin position="708"/>
        <end position="717"/>
    </location>
</feature>
<dbReference type="InterPro" id="IPR011992">
    <property type="entry name" value="EF-hand-dom_pair"/>
</dbReference>
<protein>
    <recommendedName>
        <fullName evidence="2">WW domain-containing protein</fullName>
    </recommendedName>
</protein>
<dbReference type="SUPFAM" id="SSF47473">
    <property type="entry name" value="EF-hand"/>
    <property type="match status" value="1"/>
</dbReference>
<feature type="domain" description="WW" evidence="2">
    <location>
        <begin position="467"/>
        <end position="500"/>
    </location>
</feature>
<dbReference type="EMBL" id="CAKKNE010000003">
    <property type="protein sequence ID" value="CAH0371663.1"/>
    <property type="molecule type" value="Genomic_DNA"/>
</dbReference>
<dbReference type="AlphaFoldDB" id="A0A8J2SF07"/>
<name>A0A8J2SF07_9STRA</name>
<feature type="region of interest" description="Disordered" evidence="1">
    <location>
        <begin position="1"/>
        <end position="41"/>
    </location>
</feature>
<feature type="region of interest" description="Disordered" evidence="1">
    <location>
        <begin position="658"/>
        <end position="735"/>
    </location>
</feature>
<evidence type="ECO:0000313" key="3">
    <source>
        <dbReference type="EMBL" id="CAH0371663.1"/>
    </source>
</evidence>